<evidence type="ECO:0000256" key="1">
    <source>
        <dbReference type="SAM" id="Phobius"/>
    </source>
</evidence>
<name>A0A6C2TXF0_PONDE</name>
<feature type="transmembrane region" description="Helical" evidence="1">
    <location>
        <begin position="21"/>
        <end position="38"/>
    </location>
</feature>
<accession>A0A6C2TXF0</accession>
<gene>
    <name evidence="2" type="ORF">PDESU_00803</name>
</gene>
<dbReference type="EMBL" id="CAAHFG010000001">
    <property type="protein sequence ID" value="VGO12252.1"/>
    <property type="molecule type" value="Genomic_DNA"/>
</dbReference>
<keyword evidence="1" id="KW-0812">Transmembrane</keyword>
<evidence type="ECO:0000313" key="3">
    <source>
        <dbReference type="Proteomes" id="UP000366872"/>
    </source>
</evidence>
<protein>
    <submittedName>
        <fullName evidence="2">Uncharacterized protein</fullName>
    </submittedName>
</protein>
<proteinExistence type="predicted"/>
<keyword evidence="1" id="KW-0472">Membrane</keyword>
<keyword evidence="3" id="KW-1185">Reference proteome</keyword>
<dbReference type="Gene3D" id="3.30.870.10">
    <property type="entry name" value="Endonuclease Chain A"/>
    <property type="match status" value="1"/>
</dbReference>
<dbReference type="AlphaFoldDB" id="A0A6C2TXF0"/>
<organism evidence="2 3">
    <name type="scientific">Pontiella desulfatans</name>
    <dbReference type="NCBI Taxonomy" id="2750659"/>
    <lineage>
        <taxon>Bacteria</taxon>
        <taxon>Pseudomonadati</taxon>
        <taxon>Kiritimatiellota</taxon>
        <taxon>Kiritimatiellia</taxon>
        <taxon>Kiritimatiellales</taxon>
        <taxon>Pontiellaceae</taxon>
        <taxon>Pontiella</taxon>
    </lineage>
</organism>
<feature type="transmembrane region" description="Helical" evidence="1">
    <location>
        <begin position="44"/>
        <end position="65"/>
    </location>
</feature>
<reference evidence="2 3" key="1">
    <citation type="submission" date="2019-04" db="EMBL/GenBank/DDBJ databases">
        <authorList>
            <person name="Van Vliet M D."/>
        </authorList>
    </citation>
    <scope>NUCLEOTIDE SEQUENCE [LARGE SCALE GENOMIC DNA]</scope>
    <source>
        <strain evidence="2 3">F1</strain>
    </source>
</reference>
<sequence length="240" mass="27082">MMVFKKTYSLISGFLNIYWESVVLGVVLVTALILFILYRQSDETSAPLLSGFLTGCVILLLQLCFDLRKSKELLKLKQLRIKRILPYREGKGFYESLVAEANHSIDCAGITMSRFVDDFAHPRRGDSQALLQALERGVNVRFLVPHENYLSEADKVRASKSIERITQIAAETRTGTIEMRVFNHSPAHSIFISDDDCLLGPVFPDVVSKDSPAVHTLKKSSFAKPYIEYFESEWGNANSI</sequence>
<evidence type="ECO:0000313" key="2">
    <source>
        <dbReference type="EMBL" id="VGO12252.1"/>
    </source>
</evidence>
<keyword evidence="1" id="KW-1133">Transmembrane helix</keyword>
<dbReference type="RefSeq" id="WP_136077936.1">
    <property type="nucleotide sequence ID" value="NZ_CAAHFG010000001.1"/>
</dbReference>
<dbReference type="Proteomes" id="UP000366872">
    <property type="component" value="Unassembled WGS sequence"/>
</dbReference>